<accession>A0A2H3IWB9</accession>
<organism evidence="1 2">
    <name type="scientific">Wolfiporia cocos (strain MD-104)</name>
    <name type="common">Brown rot fungus</name>
    <dbReference type="NCBI Taxonomy" id="742152"/>
    <lineage>
        <taxon>Eukaryota</taxon>
        <taxon>Fungi</taxon>
        <taxon>Dikarya</taxon>
        <taxon>Basidiomycota</taxon>
        <taxon>Agaricomycotina</taxon>
        <taxon>Agaricomycetes</taxon>
        <taxon>Polyporales</taxon>
        <taxon>Phaeolaceae</taxon>
        <taxon>Wolfiporia</taxon>
    </lineage>
</organism>
<reference evidence="1 2" key="1">
    <citation type="journal article" date="2012" name="Science">
        <title>The Paleozoic origin of enzymatic lignin decomposition reconstructed from 31 fungal genomes.</title>
        <authorList>
            <person name="Floudas D."/>
            <person name="Binder M."/>
            <person name="Riley R."/>
            <person name="Barry K."/>
            <person name="Blanchette R.A."/>
            <person name="Henrissat B."/>
            <person name="Martinez A.T."/>
            <person name="Otillar R."/>
            <person name="Spatafora J.W."/>
            <person name="Yadav J.S."/>
            <person name="Aerts A."/>
            <person name="Benoit I."/>
            <person name="Boyd A."/>
            <person name="Carlson A."/>
            <person name="Copeland A."/>
            <person name="Coutinho P.M."/>
            <person name="de Vries R.P."/>
            <person name="Ferreira P."/>
            <person name="Findley K."/>
            <person name="Foster B."/>
            <person name="Gaskell J."/>
            <person name="Glotzer D."/>
            <person name="Gorecki P."/>
            <person name="Heitman J."/>
            <person name="Hesse C."/>
            <person name="Hori C."/>
            <person name="Igarashi K."/>
            <person name="Jurgens J.A."/>
            <person name="Kallen N."/>
            <person name="Kersten P."/>
            <person name="Kohler A."/>
            <person name="Kuees U."/>
            <person name="Kumar T.K.A."/>
            <person name="Kuo A."/>
            <person name="LaButti K."/>
            <person name="Larrondo L.F."/>
            <person name="Lindquist E."/>
            <person name="Ling A."/>
            <person name="Lombard V."/>
            <person name="Lucas S."/>
            <person name="Lundell T."/>
            <person name="Martin R."/>
            <person name="McLaughlin D.J."/>
            <person name="Morgenstern I."/>
            <person name="Morin E."/>
            <person name="Murat C."/>
            <person name="Nagy L.G."/>
            <person name="Nolan M."/>
            <person name="Ohm R.A."/>
            <person name="Patyshakuliyeva A."/>
            <person name="Rokas A."/>
            <person name="Ruiz-Duenas F.J."/>
            <person name="Sabat G."/>
            <person name="Salamov A."/>
            <person name="Samejima M."/>
            <person name="Schmutz J."/>
            <person name="Slot J.C."/>
            <person name="St John F."/>
            <person name="Stenlid J."/>
            <person name="Sun H."/>
            <person name="Sun S."/>
            <person name="Syed K."/>
            <person name="Tsang A."/>
            <person name="Wiebenga A."/>
            <person name="Young D."/>
            <person name="Pisabarro A."/>
            <person name="Eastwood D.C."/>
            <person name="Martin F."/>
            <person name="Cullen D."/>
            <person name="Grigoriev I.V."/>
            <person name="Hibbett D.S."/>
        </authorList>
    </citation>
    <scope>NUCLEOTIDE SEQUENCE [LARGE SCALE GENOMIC DNA]</scope>
    <source>
        <strain evidence="1 2">MD-104</strain>
    </source>
</reference>
<dbReference type="AlphaFoldDB" id="A0A2H3IWB9"/>
<proteinExistence type="predicted"/>
<evidence type="ECO:0000313" key="2">
    <source>
        <dbReference type="Proteomes" id="UP000218811"/>
    </source>
</evidence>
<dbReference type="OrthoDB" id="2751906at2759"/>
<sequence length="254" mass="27831">MLDSILTVFLDQKTTYKLWSLSPKNVCPHFVARNVTQISPTRREKPRHYSKVGARVVYRALLQTDRGIFGGANCAPFAVALKWGVGAERVGLLRREAAIYENELRLLQGSVVPQCFGLFAGRTANGADVACLVLEWCGGFASADVGELNRQILLKASQIHVAGILHGSLLEGRHYVASSLDNTIRIIDFAHACIHDCPREVSGSLAEVHRQCSDCPELALLERTFGPHSAARAGKVRPMNAVPRISLFNLLFGE</sequence>
<dbReference type="STRING" id="742152.A0A2H3IWB9"/>
<evidence type="ECO:0008006" key="3">
    <source>
        <dbReference type="Google" id="ProtNLM"/>
    </source>
</evidence>
<dbReference type="SUPFAM" id="SSF56112">
    <property type="entry name" value="Protein kinase-like (PK-like)"/>
    <property type="match status" value="1"/>
</dbReference>
<keyword evidence="2" id="KW-1185">Reference proteome</keyword>
<dbReference type="InterPro" id="IPR011009">
    <property type="entry name" value="Kinase-like_dom_sf"/>
</dbReference>
<name>A0A2H3IWB9_WOLCO</name>
<dbReference type="Proteomes" id="UP000218811">
    <property type="component" value="Unassembled WGS sequence"/>
</dbReference>
<dbReference type="OMA" id="TANNIMH"/>
<evidence type="ECO:0000313" key="1">
    <source>
        <dbReference type="EMBL" id="PCH34031.1"/>
    </source>
</evidence>
<protein>
    <recommendedName>
        <fullName evidence="3">Protein kinase domain-containing protein</fullName>
    </recommendedName>
</protein>
<gene>
    <name evidence="1" type="ORF">WOLCODRAFT_62623</name>
</gene>
<dbReference type="EMBL" id="KB467831">
    <property type="protein sequence ID" value="PCH34031.1"/>
    <property type="molecule type" value="Genomic_DNA"/>
</dbReference>